<keyword evidence="3" id="KW-1185">Reference proteome</keyword>
<feature type="compositionally biased region" description="Basic and acidic residues" evidence="1">
    <location>
        <begin position="109"/>
        <end position="120"/>
    </location>
</feature>
<name>A0A7Z7HSB7_9PROT</name>
<dbReference type="EMBL" id="LT837803">
    <property type="protein sequence ID" value="SMB27564.1"/>
    <property type="molecule type" value="Genomic_DNA"/>
</dbReference>
<feature type="region of interest" description="Disordered" evidence="1">
    <location>
        <begin position="92"/>
        <end position="133"/>
    </location>
</feature>
<evidence type="ECO:0000256" key="1">
    <source>
        <dbReference type="SAM" id="MobiDB-lite"/>
    </source>
</evidence>
<feature type="compositionally biased region" description="Basic and acidic residues" evidence="1">
    <location>
        <begin position="34"/>
        <end position="45"/>
    </location>
</feature>
<reference evidence="2" key="1">
    <citation type="submission" date="2017-03" db="EMBL/GenBank/DDBJ databases">
        <authorList>
            <consortium name="AG Boll"/>
        </authorList>
    </citation>
    <scope>NUCLEOTIDE SEQUENCE [LARGE SCALE GENOMIC DNA]</scope>
    <source>
        <strain evidence="2">Chol</strain>
    </source>
</reference>
<dbReference type="AlphaFoldDB" id="A0A7Z7HSB7"/>
<dbReference type="Proteomes" id="UP000242886">
    <property type="component" value="Chromosome SDENCHOL"/>
</dbReference>
<sequence length="133" mass="15283">MNCWPSKPPSDVRQVGGIRIPKFRKQGSLLGNDLKPDDVNEERQYGQRRKRIPQMYAPREQQQRHAEVHGIAREAIRACTDDAVGATRCQRIDGGARHAKRNQPPKINTDAKRSDKHNENIPEMPLKRQLRCV</sequence>
<proteinExistence type="predicted"/>
<protein>
    <submittedName>
        <fullName evidence="2">Uncharacterized protein</fullName>
    </submittedName>
</protein>
<organism evidence="2 3">
    <name type="scientific">Sterolibacterium denitrificans</name>
    <dbReference type="NCBI Taxonomy" id="157592"/>
    <lineage>
        <taxon>Bacteria</taxon>
        <taxon>Pseudomonadati</taxon>
        <taxon>Pseudomonadota</taxon>
        <taxon>Betaproteobacteria</taxon>
        <taxon>Nitrosomonadales</taxon>
        <taxon>Sterolibacteriaceae</taxon>
        <taxon>Sterolibacterium</taxon>
    </lineage>
</organism>
<accession>A0A7Z7HSB7</accession>
<evidence type="ECO:0000313" key="3">
    <source>
        <dbReference type="Proteomes" id="UP000242886"/>
    </source>
</evidence>
<evidence type="ECO:0000313" key="2">
    <source>
        <dbReference type="EMBL" id="SMB27564.1"/>
    </source>
</evidence>
<feature type="region of interest" description="Disordered" evidence="1">
    <location>
        <begin position="24"/>
        <end position="68"/>
    </location>
</feature>
<gene>
    <name evidence="2" type="ORF">SDENCHOL_20411</name>
</gene>